<protein>
    <submittedName>
        <fullName evidence="2">Uncharacterized protein</fullName>
    </submittedName>
</protein>
<gene>
    <name evidence="2" type="ORF">EAH_00068290</name>
</gene>
<evidence type="ECO:0000313" key="3">
    <source>
        <dbReference type="Proteomes" id="UP000018050"/>
    </source>
</evidence>
<reference evidence="2" key="2">
    <citation type="submission" date="2013-10" db="EMBL/GenBank/DDBJ databases">
        <authorList>
            <person name="Aslett M."/>
        </authorList>
    </citation>
    <scope>NUCLEOTIDE SEQUENCE</scope>
    <source>
        <strain evidence="2">Houghton</strain>
    </source>
</reference>
<dbReference type="GeneID" id="25274897"/>
<dbReference type="EMBL" id="HG673142">
    <property type="protein sequence ID" value="CDI83077.1"/>
    <property type="molecule type" value="Genomic_DNA"/>
</dbReference>
<dbReference type="RefSeq" id="XP_013247738.1">
    <property type="nucleotide sequence ID" value="XM_013392284.1"/>
</dbReference>
<accession>U6GU60</accession>
<feature type="region of interest" description="Disordered" evidence="1">
    <location>
        <begin position="48"/>
        <end position="72"/>
    </location>
</feature>
<dbReference type="VEuPathDB" id="ToxoDB:EAH_00068290"/>
<feature type="non-terminal residue" evidence="2">
    <location>
        <position position="1"/>
    </location>
</feature>
<dbReference type="OrthoDB" id="354511at2759"/>
<reference evidence="2" key="1">
    <citation type="submission" date="2013-10" db="EMBL/GenBank/DDBJ databases">
        <title>Genomic analysis of the causative agents of coccidiosis in chickens.</title>
        <authorList>
            <person name="Reid A.J."/>
            <person name="Blake D."/>
            <person name="Billington K."/>
            <person name="Browne H."/>
            <person name="Dunn M."/>
            <person name="Hung S."/>
            <person name="Kawahara F."/>
            <person name="Miranda-Saavedra D."/>
            <person name="Mourier T."/>
            <person name="Nagra H."/>
            <person name="Otto T.D."/>
            <person name="Rawlings N."/>
            <person name="Sanchez A."/>
            <person name="Sanders M."/>
            <person name="Subramaniam C."/>
            <person name="Tay Y."/>
            <person name="Dear P."/>
            <person name="Doerig C."/>
            <person name="Gruber A."/>
            <person name="Parkinson J."/>
            <person name="Shirley M."/>
            <person name="Wan K.L."/>
            <person name="Berriman M."/>
            <person name="Tomley F."/>
            <person name="Pain A."/>
        </authorList>
    </citation>
    <scope>NUCLEOTIDE SEQUENCE</scope>
    <source>
        <strain evidence="2">Houghton</strain>
    </source>
</reference>
<dbReference type="Proteomes" id="UP000018050">
    <property type="component" value="Unassembled WGS sequence"/>
</dbReference>
<organism evidence="2 3">
    <name type="scientific">Eimeria acervulina</name>
    <name type="common">Coccidian parasite</name>
    <dbReference type="NCBI Taxonomy" id="5801"/>
    <lineage>
        <taxon>Eukaryota</taxon>
        <taxon>Sar</taxon>
        <taxon>Alveolata</taxon>
        <taxon>Apicomplexa</taxon>
        <taxon>Conoidasida</taxon>
        <taxon>Coccidia</taxon>
        <taxon>Eucoccidiorida</taxon>
        <taxon>Eimeriorina</taxon>
        <taxon>Eimeriidae</taxon>
        <taxon>Eimeria</taxon>
    </lineage>
</organism>
<keyword evidence="3" id="KW-1185">Reference proteome</keyword>
<name>U6GU60_EIMAC</name>
<dbReference type="AlphaFoldDB" id="U6GU60"/>
<sequence>LLVRELFSPSRGLFTYNAAVRTVWFQQQEETETADAAALPAAAAAAAAAADGTAADTDPAGGSGAGAAEAGTAASATQAAAAAAPQQTPHECTNSCKAMISRLKIFDLSDVFPDELNSFHKLLEIEDEAEFNRLRVRLPHQH</sequence>
<evidence type="ECO:0000313" key="2">
    <source>
        <dbReference type="EMBL" id="CDI83077.1"/>
    </source>
</evidence>
<evidence type="ECO:0000256" key="1">
    <source>
        <dbReference type="SAM" id="MobiDB-lite"/>
    </source>
</evidence>
<proteinExistence type="predicted"/>